<dbReference type="GO" id="GO:0106312">
    <property type="term" value="F:methylenetetrahydrofolate reductase (NADH) activity"/>
    <property type="evidence" value="ECO:0007669"/>
    <property type="project" value="UniProtKB-EC"/>
</dbReference>
<dbReference type="RefSeq" id="WP_192141438.1">
    <property type="nucleotide sequence ID" value="NZ_JACYXZ010000001.1"/>
</dbReference>
<gene>
    <name evidence="13" type="primary">metF</name>
    <name evidence="13" type="ORF">IE331_06120</name>
</gene>
<evidence type="ECO:0000256" key="1">
    <source>
        <dbReference type="ARBA" id="ARBA00001974"/>
    </source>
</evidence>
<dbReference type="InterPro" id="IPR004620">
    <property type="entry name" value="MTHF_reductase_bac"/>
</dbReference>
<comment type="pathway">
    <text evidence="2 12">One-carbon metabolism; tetrahydrofolate interconversion.</text>
</comment>
<dbReference type="Pfam" id="PF02219">
    <property type="entry name" value="MTHFR"/>
    <property type="match status" value="1"/>
</dbReference>
<accession>A0A927K3M3</accession>
<evidence type="ECO:0000256" key="9">
    <source>
        <dbReference type="ARBA" id="ARBA00023167"/>
    </source>
</evidence>
<comment type="cofactor">
    <cofactor evidence="1 12">
        <name>FAD</name>
        <dbReference type="ChEBI" id="CHEBI:57692"/>
    </cofactor>
</comment>
<proteinExistence type="inferred from homology"/>
<reference evidence="13" key="1">
    <citation type="submission" date="2020-09" db="EMBL/GenBank/DDBJ databases">
        <title>Nocardioides sp. strain MJB4 16S ribosomal RNA gene Genome sequencing and assembly.</title>
        <authorList>
            <person name="Kim I."/>
        </authorList>
    </citation>
    <scope>NUCLEOTIDE SEQUENCE</scope>
    <source>
        <strain evidence="13">MJB4</strain>
    </source>
</reference>
<dbReference type="Gene3D" id="3.20.20.220">
    <property type="match status" value="1"/>
</dbReference>
<evidence type="ECO:0000256" key="4">
    <source>
        <dbReference type="ARBA" id="ARBA00022605"/>
    </source>
</evidence>
<protein>
    <recommendedName>
        <fullName evidence="12">Methylenetetrahydrofolate reductase</fullName>
        <ecNumber evidence="12">1.5.1.54</ecNumber>
    </recommendedName>
</protein>
<keyword evidence="7 12" id="KW-0560">Oxidoreductase</keyword>
<dbReference type="SUPFAM" id="SSF51730">
    <property type="entry name" value="FAD-linked oxidoreductase"/>
    <property type="match status" value="1"/>
</dbReference>
<dbReference type="GO" id="GO:0005829">
    <property type="term" value="C:cytosol"/>
    <property type="evidence" value="ECO:0007669"/>
    <property type="project" value="InterPro"/>
</dbReference>
<comment type="pathway">
    <text evidence="10">Amino-acid biosynthesis; L-methionine biosynthesis via de novo pathway.</text>
</comment>
<keyword evidence="9" id="KW-0486">Methionine biosynthesis</keyword>
<dbReference type="CDD" id="cd00537">
    <property type="entry name" value="MTHFR"/>
    <property type="match status" value="1"/>
</dbReference>
<evidence type="ECO:0000256" key="7">
    <source>
        <dbReference type="ARBA" id="ARBA00023002"/>
    </source>
</evidence>
<dbReference type="GO" id="GO:0035999">
    <property type="term" value="P:tetrahydrofolate interconversion"/>
    <property type="evidence" value="ECO:0007669"/>
    <property type="project" value="TreeGrafter"/>
</dbReference>
<keyword evidence="5 12" id="KW-0285">Flavoprotein</keyword>
<evidence type="ECO:0000256" key="11">
    <source>
        <dbReference type="ARBA" id="ARBA00048628"/>
    </source>
</evidence>
<dbReference type="InterPro" id="IPR029041">
    <property type="entry name" value="FAD-linked_oxidoreductase-like"/>
</dbReference>
<keyword evidence="8" id="KW-0520">NAD</keyword>
<comment type="catalytic activity">
    <reaction evidence="11">
        <text>(6S)-5-methyl-5,6,7,8-tetrahydrofolate + NAD(+) = (6R)-5,10-methylene-5,6,7,8-tetrahydrofolate + NADH + H(+)</text>
        <dbReference type="Rhea" id="RHEA:19821"/>
        <dbReference type="ChEBI" id="CHEBI:15378"/>
        <dbReference type="ChEBI" id="CHEBI:15636"/>
        <dbReference type="ChEBI" id="CHEBI:18608"/>
        <dbReference type="ChEBI" id="CHEBI:57540"/>
        <dbReference type="ChEBI" id="CHEBI:57945"/>
        <dbReference type="EC" id="1.5.1.54"/>
    </reaction>
    <physiologicalReaction direction="right-to-left" evidence="11">
        <dbReference type="Rhea" id="RHEA:19823"/>
    </physiologicalReaction>
</comment>
<name>A0A927K3M3_9ACTN</name>
<dbReference type="PANTHER" id="PTHR45754:SF3">
    <property type="entry name" value="METHYLENETETRAHYDROFOLATE REDUCTASE (NADPH)"/>
    <property type="match status" value="1"/>
</dbReference>
<comment type="similarity">
    <text evidence="3 12">Belongs to the methylenetetrahydrofolate reductase family.</text>
</comment>
<dbReference type="AlphaFoldDB" id="A0A927K3M3"/>
<evidence type="ECO:0000256" key="10">
    <source>
        <dbReference type="ARBA" id="ARBA00034478"/>
    </source>
</evidence>
<dbReference type="EMBL" id="JACYXZ010000001">
    <property type="protein sequence ID" value="MBD8869196.1"/>
    <property type="molecule type" value="Genomic_DNA"/>
</dbReference>
<dbReference type="EC" id="1.5.1.54" evidence="12"/>
<evidence type="ECO:0000313" key="13">
    <source>
        <dbReference type="EMBL" id="MBD8869196.1"/>
    </source>
</evidence>
<keyword evidence="14" id="KW-1185">Reference proteome</keyword>
<organism evidence="13 14">
    <name type="scientific">Nocardioides donggukensis</name>
    <dbReference type="NCBI Taxonomy" id="2774019"/>
    <lineage>
        <taxon>Bacteria</taxon>
        <taxon>Bacillati</taxon>
        <taxon>Actinomycetota</taxon>
        <taxon>Actinomycetes</taxon>
        <taxon>Propionibacteriales</taxon>
        <taxon>Nocardioidaceae</taxon>
        <taxon>Nocardioides</taxon>
    </lineage>
</organism>
<sequence>MDHTDRRGTQRGTERGIGRLIREGERSFSFEFMPPKDPAGEEQLWQAIRELEPYRPTFVSVTYGAGGSTRDTTARITGRIARETSLVPMAHLTCVGHTRAELEGILDSYAAAGIGNVLALRGDPQDGPRADWLPTPGGFTYACELVELAAGRFSVGVAAFSEGHPAAESLESDVRVLLDKQRAGAEFAITDMVFRSSDYLGLVERAGRAGVEIPILPGIMPILNLGQVRRMAELSGRDVPPDVVARVAAHEGDPAAVRAEGIAMAAELCEALLDGGAPGLHFYTLNRSRATREIFAALRISA</sequence>
<dbReference type="NCBIfam" id="TIGR00676">
    <property type="entry name" value="fadh2"/>
    <property type="match status" value="1"/>
</dbReference>
<comment type="caution">
    <text evidence="13">The sequence shown here is derived from an EMBL/GenBank/DDBJ whole genome shotgun (WGS) entry which is preliminary data.</text>
</comment>
<evidence type="ECO:0000256" key="8">
    <source>
        <dbReference type="ARBA" id="ARBA00023027"/>
    </source>
</evidence>
<evidence type="ECO:0000256" key="3">
    <source>
        <dbReference type="ARBA" id="ARBA00006743"/>
    </source>
</evidence>
<evidence type="ECO:0000256" key="6">
    <source>
        <dbReference type="ARBA" id="ARBA00022827"/>
    </source>
</evidence>
<keyword evidence="6 12" id="KW-0274">FAD</keyword>
<keyword evidence="4" id="KW-0028">Amino-acid biosynthesis</keyword>
<dbReference type="Proteomes" id="UP000616839">
    <property type="component" value="Unassembled WGS sequence"/>
</dbReference>
<dbReference type="GO" id="GO:0071949">
    <property type="term" value="F:FAD binding"/>
    <property type="evidence" value="ECO:0007669"/>
    <property type="project" value="TreeGrafter"/>
</dbReference>
<evidence type="ECO:0000313" key="14">
    <source>
        <dbReference type="Proteomes" id="UP000616839"/>
    </source>
</evidence>
<evidence type="ECO:0000256" key="2">
    <source>
        <dbReference type="ARBA" id="ARBA00004777"/>
    </source>
</evidence>
<evidence type="ECO:0000256" key="5">
    <source>
        <dbReference type="ARBA" id="ARBA00022630"/>
    </source>
</evidence>
<dbReference type="GO" id="GO:0009086">
    <property type="term" value="P:methionine biosynthetic process"/>
    <property type="evidence" value="ECO:0007669"/>
    <property type="project" value="UniProtKB-KW"/>
</dbReference>
<evidence type="ECO:0000256" key="12">
    <source>
        <dbReference type="RuleBase" id="RU003862"/>
    </source>
</evidence>
<dbReference type="PANTHER" id="PTHR45754">
    <property type="entry name" value="METHYLENETETRAHYDROFOLATE REDUCTASE"/>
    <property type="match status" value="1"/>
</dbReference>
<dbReference type="InterPro" id="IPR003171">
    <property type="entry name" value="Mehydrof_redctse-like"/>
</dbReference>